<dbReference type="Pfam" id="PF01636">
    <property type="entry name" value="APH"/>
    <property type="match status" value="1"/>
</dbReference>
<protein>
    <submittedName>
        <fullName evidence="2">Phosphotransferase</fullName>
    </submittedName>
</protein>
<organism evidence="2 3">
    <name type="scientific">Nocardiopsis alba</name>
    <dbReference type="NCBI Taxonomy" id="53437"/>
    <lineage>
        <taxon>Bacteria</taxon>
        <taxon>Bacillati</taxon>
        <taxon>Actinomycetota</taxon>
        <taxon>Actinomycetes</taxon>
        <taxon>Streptosporangiales</taxon>
        <taxon>Nocardiopsidaceae</taxon>
        <taxon>Nocardiopsis</taxon>
    </lineage>
</organism>
<dbReference type="Proteomes" id="UP000467124">
    <property type="component" value="Unassembled WGS sequence"/>
</dbReference>
<reference evidence="2 3" key="1">
    <citation type="journal article" date="2019" name="Nat. Commun.">
        <title>The antimicrobial potential of Streptomyces from insect microbiomes.</title>
        <authorList>
            <person name="Chevrette M.G."/>
            <person name="Carlson C.M."/>
            <person name="Ortega H.E."/>
            <person name="Thomas C."/>
            <person name="Ananiev G.E."/>
            <person name="Barns K.J."/>
            <person name="Book A.J."/>
            <person name="Cagnazzo J."/>
            <person name="Carlos C."/>
            <person name="Flanigan W."/>
            <person name="Grubbs K.J."/>
            <person name="Horn H.A."/>
            <person name="Hoffmann F.M."/>
            <person name="Klassen J.L."/>
            <person name="Knack J.J."/>
            <person name="Lewin G.R."/>
            <person name="McDonald B.R."/>
            <person name="Muller L."/>
            <person name="Melo W.G.P."/>
            <person name="Pinto-Tomas A.A."/>
            <person name="Schmitz A."/>
            <person name="Wendt-Pienkowski E."/>
            <person name="Wildman S."/>
            <person name="Zhao M."/>
            <person name="Zhang F."/>
            <person name="Bugni T.S."/>
            <person name="Andes D.R."/>
            <person name="Pupo M.T."/>
            <person name="Currie C.R."/>
        </authorList>
    </citation>
    <scope>NUCLEOTIDE SEQUENCE [LARGE SCALE GENOMIC DNA]</scope>
    <source>
        <strain evidence="2 3">SID5840</strain>
    </source>
</reference>
<dbReference type="SUPFAM" id="SSF56112">
    <property type="entry name" value="Protein kinase-like (PK-like)"/>
    <property type="match status" value="1"/>
</dbReference>
<proteinExistence type="predicted"/>
<dbReference type="Gene3D" id="3.30.200.20">
    <property type="entry name" value="Phosphorylase Kinase, domain 1"/>
    <property type="match status" value="1"/>
</dbReference>
<dbReference type="RefSeq" id="WP_161111089.1">
    <property type="nucleotide sequence ID" value="NZ_WWHY01000001.1"/>
</dbReference>
<dbReference type="PANTHER" id="PTHR21310">
    <property type="entry name" value="AMINOGLYCOSIDE PHOSPHOTRANSFERASE-RELATED-RELATED"/>
    <property type="match status" value="1"/>
</dbReference>
<comment type="caution">
    <text evidence="2">The sequence shown here is derived from an EMBL/GenBank/DDBJ whole genome shotgun (WGS) entry which is preliminary data.</text>
</comment>
<keyword evidence="2" id="KW-0808">Transferase</keyword>
<evidence type="ECO:0000259" key="1">
    <source>
        <dbReference type="Pfam" id="PF01636"/>
    </source>
</evidence>
<gene>
    <name evidence="2" type="ORF">GTW20_13245</name>
</gene>
<dbReference type="AlphaFoldDB" id="A0A7K2ITF1"/>
<dbReference type="InterPro" id="IPR051678">
    <property type="entry name" value="AGP_Transferase"/>
</dbReference>
<sequence>MRTPEAEVDVTPALVRSLLHDQHPDLADLPIEAVAHGWDNVLLRLGERLCVRMPRREAGARLIVNEQRWLPEIAARVGAPVPVPLRTGSPGRGYPWSWSVAPWFEGRTAAEAPVGERGALVEPLALFLERLHVPAPEEAPRNPVRGVPLRDRHARIVERLTGSSHPRAVELLDLWNSLVDTPAWKGPALWLHGDLHPANVLVDDTGLAAVLDFGDLTSGDPATDLATAWTTFGPEDHARLRDRITGVDDHTWSRARAWAVVYASVLITTTDDHPLLAAIGEHTVVRLLDP</sequence>
<dbReference type="EMBL" id="WWHY01000001">
    <property type="protein sequence ID" value="MYR33203.1"/>
    <property type="molecule type" value="Genomic_DNA"/>
</dbReference>
<dbReference type="InterPro" id="IPR011009">
    <property type="entry name" value="Kinase-like_dom_sf"/>
</dbReference>
<dbReference type="Gene3D" id="3.90.1200.10">
    <property type="match status" value="1"/>
</dbReference>
<evidence type="ECO:0000313" key="3">
    <source>
        <dbReference type="Proteomes" id="UP000467124"/>
    </source>
</evidence>
<evidence type="ECO:0000313" key="2">
    <source>
        <dbReference type="EMBL" id="MYR33203.1"/>
    </source>
</evidence>
<dbReference type="InterPro" id="IPR002575">
    <property type="entry name" value="Aminoglycoside_PTrfase"/>
</dbReference>
<accession>A0A7K2ITF1</accession>
<dbReference type="PANTHER" id="PTHR21310:SF42">
    <property type="entry name" value="BIFUNCTIONAL AAC_APH"/>
    <property type="match status" value="1"/>
</dbReference>
<dbReference type="CDD" id="cd05155">
    <property type="entry name" value="APH_ChoK_like_1"/>
    <property type="match status" value="1"/>
</dbReference>
<name>A0A7K2ITF1_9ACTN</name>
<dbReference type="GO" id="GO:0016740">
    <property type="term" value="F:transferase activity"/>
    <property type="evidence" value="ECO:0007669"/>
    <property type="project" value="UniProtKB-KW"/>
</dbReference>
<feature type="domain" description="Aminoglycoside phosphotransferase" evidence="1">
    <location>
        <begin position="31"/>
        <end position="258"/>
    </location>
</feature>